<dbReference type="Proteomes" id="UP000663846">
    <property type="component" value="Unassembled WGS sequence"/>
</dbReference>
<keyword evidence="8" id="KW-0472">Membrane</keyword>
<dbReference type="PANTHER" id="PTHR45624:SF52">
    <property type="entry name" value="MITOCHONDRIAL CARRIER"/>
    <property type="match status" value="1"/>
</dbReference>
<name>A0A8H2WAM2_9AGAM</name>
<evidence type="ECO:0000256" key="2">
    <source>
        <dbReference type="ARBA" id="ARBA00006375"/>
    </source>
</evidence>
<dbReference type="InterPro" id="IPR050567">
    <property type="entry name" value="Mitochondrial_Carrier"/>
</dbReference>
<protein>
    <recommendedName>
        <fullName evidence="12">Mitochondrial carrier</fullName>
    </recommendedName>
</protein>
<evidence type="ECO:0000313" key="10">
    <source>
        <dbReference type="EMBL" id="CAE6352475.1"/>
    </source>
</evidence>
<dbReference type="PANTHER" id="PTHR45624">
    <property type="entry name" value="MITOCHONDRIAL BASIC AMINO ACIDS TRANSPORTER-RELATED"/>
    <property type="match status" value="1"/>
</dbReference>
<keyword evidence="6" id="KW-1133">Transmembrane helix</keyword>
<dbReference type="EMBL" id="CAJMWS010000061">
    <property type="protein sequence ID" value="CAE6352475.1"/>
    <property type="molecule type" value="Genomic_DNA"/>
</dbReference>
<sequence>MTASSRGEEQADNGEDQVNIEESSNSIYAALARTAARGAGLYFARPMRLFRPTKVSGWTTLRHVAASQGTSLSPTFVTNLIRTQGALVIPRHFVPPLLVNTCLGTILFTTYSHTYDVVHQESAYSNSTIASAIAGAIAGAVQSIAGAPAENVRLYLEGDTTGKQTSVQGWRQAWKDVFRDSSQPGREPDRKALRREARATRNWAREVAGMSMSRGWEGWGWSCAKDTLGFALFFATFDVSRHAAAYVSQVLASTDTVEQNAWKPFSGINRFAQSLVLVGGGVVGGIGHELVGRPFDAARRILYIHDTHSRAESTKRLENQSPSDSSSNRSRHHILRSNLAKSISILRETAREEGLLYFFRSPTPTSFDSKSSPYQRLQTALRTLGRVGPWGIAFVVWEATGGVST</sequence>
<comment type="subcellular location">
    <subcellularLocation>
        <location evidence="1">Mitochondrion membrane</location>
        <topology evidence="1">Multi-pass membrane protein</topology>
    </subcellularLocation>
</comment>
<comment type="similarity">
    <text evidence="2">Belongs to the mitochondrial carrier (TC 2.A.29) family.</text>
</comment>
<dbReference type="GO" id="GO:1990575">
    <property type="term" value="P:mitochondrial L-ornithine transmembrane transport"/>
    <property type="evidence" value="ECO:0007669"/>
    <property type="project" value="TreeGrafter"/>
</dbReference>
<evidence type="ECO:0000256" key="3">
    <source>
        <dbReference type="ARBA" id="ARBA00022448"/>
    </source>
</evidence>
<evidence type="ECO:0000256" key="4">
    <source>
        <dbReference type="ARBA" id="ARBA00022692"/>
    </source>
</evidence>
<evidence type="ECO:0000256" key="1">
    <source>
        <dbReference type="ARBA" id="ARBA00004225"/>
    </source>
</evidence>
<evidence type="ECO:0000313" key="11">
    <source>
        <dbReference type="Proteomes" id="UP000663846"/>
    </source>
</evidence>
<keyword evidence="3" id="KW-0813">Transport</keyword>
<evidence type="ECO:0008006" key="12">
    <source>
        <dbReference type="Google" id="ProtNLM"/>
    </source>
</evidence>
<dbReference type="GO" id="GO:0031966">
    <property type="term" value="C:mitochondrial membrane"/>
    <property type="evidence" value="ECO:0007669"/>
    <property type="project" value="UniProtKB-SubCell"/>
</dbReference>
<dbReference type="AlphaFoldDB" id="A0A8H2WAM2"/>
<proteinExistence type="inferred from homology"/>
<comment type="caution">
    <text evidence="10">The sequence shown here is derived from an EMBL/GenBank/DDBJ whole genome shotgun (WGS) entry which is preliminary data.</text>
</comment>
<dbReference type="SUPFAM" id="SSF103506">
    <property type="entry name" value="Mitochondrial carrier"/>
    <property type="match status" value="1"/>
</dbReference>
<dbReference type="GO" id="GO:0000064">
    <property type="term" value="F:L-ornithine transmembrane transporter activity"/>
    <property type="evidence" value="ECO:0007669"/>
    <property type="project" value="TreeGrafter"/>
</dbReference>
<keyword evidence="5" id="KW-0677">Repeat</keyword>
<accession>A0A8H2WAM2</accession>
<dbReference type="Gene3D" id="1.50.40.10">
    <property type="entry name" value="Mitochondrial carrier domain"/>
    <property type="match status" value="1"/>
</dbReference>
<organism evidence="10 11">
    <name type="scientific">Rhizoctonia solani</name>
    <dbReference type="NCBI Taxonomy" id="456999"/>
    <lineage>
        <taxon>Eukaryota</taxon>
        <taxon>Fungi</taxon>
        <taxon>Dikarya</taxon>
        <taxon>Basidiomycota</taxon>
        <taxon>Agaricomycotina</taxon>
        <taxon>Agaricomycetes</taxon>
        <taxon>Cantharellales</taxon>
        <taxon>Ceratobasidiaceae</taxon>
        <taxon>Rhizoctonia</taxon>
    </lineage>
</organism>
<evidence type="ECO:0000256" key="8">
    <source>
        <dbReference type="ARBA" id="ARBA00023136"/>
    </source>
</evidence>
<evidence type="ECO:0000256" key="7">
    <source>
        <dbReference type="ARBA" id="ARBA00023128"/>
    </source>
</evidence>
<feature type="region of interest" description="Disordered" evidence="9">
    <location>
        <begin position="312"/>
        <end position="332"/>
    </location>
</feature>
<dbReference type="InterPro" id="IPR023395">
    <property type="entry name" value="MCP_dom_sf"/>
</dbReference>
<evidence type="ECO:0000256" key="6">
    <source>
        <dbReference type="ARBA" id="ARBA00022989"/>
    </source>
</evidence>
<evidence type="ECO:0000256" key="9">
    <source>
        <dbReference type="SAM" id="MobiDB-lite"/>
    </source>
</evidence>
<keyword evidence="4" id="KW-0812">Transmembrane</keyword>
<gene>
    <name evidence="10" type="ORF">RDB_LOCUS12200</name>
</gene>
<evidence type="ECO:0000256" key="5">
    <source>
        <dbReference type="ARBA" id="ARBA00022737"/>
    </source>
</evidence>
<keyword evidence="7" id="KW-0496">Mitochondrion</keyword>
<reference evidence="10" key="1">
    <citation type="submission" date="2021-01" db="EMBL/GenBank/DDBJ databases">
        <authorList>
            <person name="Kaushik A."/>
        </authorList>
    </citation>
    <scope>NUCLEOTIDE SEQUENCE</scope>
    <source>
        <strain evidence="10">AG1-1C</strain>
    </source>
</reference>